<dbReference type="Pfam" id="PF00152">
    <property type="entry name" value="tRNA-synt_2"/>
    <property type="match status" value="1"/>
</dbReference>
<dbReference type="Gene3D" id="3.30.930.10">
    <property type="entry name" value="Bira Bifunctional Protein, Domain 2"/>
    <property type="match status" value="2"/>
</dbReference>
<accession>A0ABT3BCW9</accession>
<feature type="binding site" evidence="7">
    <location>
        <position position="528"/>
    </location>
    <ligand>
        <name>L-aspartate</name>
        <dbReference type="ChEBI" id="CHEBI:29991"/>
    </ligand>
</feature>
<evidence type="ECO:0000256" key="3">
    <source>
        <dbReference type="ARBA" id="ARBA00022741"/>
    </source>
</evidence>
<comment type="function">
    <text evidence="7">Aspartyl-tRNA synthetase with relaxed tRNA specificity since it is able to aspartylate not only its cognate tRNA(Asp) but also tRNA(Asn). Reaction proceeds in two steps: L-aspartate is first activated by ATP to form Asp-AMP and then transferred to the acceptor end of tRNA(Asp/Asn).</text>
</comment>
<keyword evidence="2 7" id="KW-0436">Ligase</keyword>
<dbReference type="Gene3D" id="3.30.1360.30">
    <property type="entry name" value="GAD-like domain"/>
    <property type="match status" value="2"/>
</dbReference>
<dbReference type="InterPro" id="IPR004365">
    <property type="entry name" value="NA-bd_OB_tRNA"/>
</dbReference>
<feature type="domain" description="Aminoacyl-transfer RNA synthetases class-II family profile" evidence="8">
    <location>
        <begin position="144"/>
        <end position="634"/>
    </location>
</feature>
<dbReference type="SUPFAM" id="SSF55681">
    <property type="entry name" value="Class II aaRS and biotin synthetases"/>
    <property type="match status" value="1"/>
</dbReference>
<dbReference type="InterPro" id="IPR047089">
    <property type="entry name" value="Asp-tRNA-ligase_1_N"/>
</dbReference>
<gene>
    <name evidence="7 9" type="primary">aspS</name>
    <name evidence="9" type="ORF">MUB52_08210</name>
</gene>
<dbReference type="HAMAP" id="MF_00044">
    <property type="entry name" value="Asp_tRNA_synth_type1"/>
    <property type="match status" value="1"/>
</dbReference>
<comment type="caution">
    <text evidence="7">Lacks conserved residue(s) required for the propagation of feature annotation.</text>
</comment>
<dbReference type="SUPFAM" id="SSF50249">
    <property type="entry name" value="Nucleic acid-binding proteins"/>
    <property type="match status" value="1"/>
</dbReference>
<comment type="caution">
    <text evidence="9">The sequence shown here is derived from an EMBL/GenBank/DDBJ whole genome shotgun (WGS) entry which is preliminary data.</text>
</comment>
<keyword evidence="7" id="KW-0963">Cytoplasm</keyword>
<protein>
    <recommendedName>
        <fullName evidence="7">Aspartate--tRNA(Asp/Asn) ligase</fullName>
        <ecNumber evidence="7">6.1.1.23</ecNumber>
    </recommendedName>
    <alternativeName>
        <fullName evidence="7">Aspartyl-tRNA synthetase</fullName>
        <shortName evidence="7">AspRS</shortName>
    </alternativeName>
    <alternativeName>
        <fullName evidence="7">Non-discriminating aspartyl-tRNA synthetase</fullName>
        <shortName evidence="7">ND-AspRS</shortName>
    </alternativeName>
</protein>
<keyword evidence="5 7" id="KW-0648">Protein biosynthesis</keyword>
<dbReference type="Gene3D" id="2.40.50.140">
    <property type="entry name" value="Nucleic acid-binding proteins"/>
    <property type="match status" value="1"/>
</dbReference>
<dbReference type="NCBIfam" id="TIGR00459">
    <property type="entry name" value="aspS_bact"/>
    <property type="match status" value="1"/>
</dbReference>
<sequence length="666" mass="74655">MHAYRSHTCADLTAENVGETVRLSGWVHRVRDHGGVLFIDLRDHYGITQLLCDPDSAAFGEVEKLRAEWCIRIDGDVKARDAALVNPKIPTGAIEVFIREMEVLGDAGELPLQVFGDQEYPEETRLRYRYLDLRREKMQANMVLRSDVVASLRRRMWDSGFREYQTPIITASSPEGARDFLVPSRLHPGKFYALPQAPQQFKQLLMVSGFDKYFQIAPCFRDEDPRADRSPTDFYQLDLEMSFVEQQDVFDAIQPVLTGIFDEFGGGKTVDQEWPQISYKDAALWYGTDKPDLRNPIRMQLVSEHFADSGFAIFAKLLEQEGTEIRAIPAPGGGSRKFCDRMNAFAQKEGLPGMGYIFWRKKDAAVTEAEKRAVIQETGRMIALEVMEGQPRAAEKAAQYWDDNFPAEWHDGAMTELIAEHLKNGEPERAKLIIDGVYGDYEAAGPLAKNIGPERTEAIRQQLGLGVGDAAFFLGGKPKTFEAIAGKARNVIGAELGLTDESRFAFAWIVDFPIYEKDEDTGKVDFEHNPFSMPQGGMAALDGDPLDVLGYQYDLACNGYELVSGAIRNHKPEIMFRAFEIAGYGEDEVRKRFGGMVNAFQYGAPPHGGCAAGIDRIVMLLAEEQNIREVILFPMNQRAEDLMMAAPSDPTSDQLMELGLRIIPQE</sequence>
<dbReference type="EMBL" id="JALIEB010000004">
    <property type="protein sequence ID" value="MCV3271407.1"/>
    <property type="molecule type" value="Genomic_DNA"/>
</dbReference>
<evidence type="ECO:0000259" key="8">
    <source>
        <dbReference type="PROSITE" id="PS50862"/>
    </source>
</evidence>
<feature type="binding site" evidence="7">
    <location>
        <position position="561"/>
    </location>
    <ligand>
        <name>ATP</name>
        <dbReference type="ChEBI" id="CHEBI:30616"/>
    </ligand>
</feature>
<comment type="subunit">
    <text evidence="7">Homodimer.</text>
</comment>
<dbReference type="GO" id="GO:0004815">
    <property type="term" value="F:aspartate-tRNA ligase activity"/>
    <property type="evidence" value="ECO:0007669"/>
    <property type="project" value="UniProtKB-EC"/>
</dbReference>
<dbReference type="Pfam" id="PF01336">
    <property type="entry name" value="tRNA_anti-codon"/>
    <property type="match status" value="1"/>
</dbReference>
<keyword evidence="6 7" id="KW-0030">Aminoacyl-tRNA synthetase</keyword>
<dbReference type="CDD" id="cd04317">
    <property type="entry name" value="EcAspRS_like_N"/>
    <property type="match status" value="1"/>
</dbReference>
<dbReference type="InterPro" id="IPR012340">
    <property type="entry name" value="NA-bd_OB-fold"/>
</dbReference>
<evidence type="ECO:0000313" key="9">
    <source>
        <dbReference type="EMBL" id="MCV3271407.1"/>
    </source>
</evidence>
<feature type="binding site" evidence="7">
    <location>
        <position position="221"/>
    </location>
    <ligand>
        <name>L-aspartate</name>
        <dbReference type="ChEBI" id="CHEBI:29991"/>
    </ligand>
</feature>
<evidence type="ECO:0000256" key="5">
    <source>
        <dbReference type="ARBA" id="ARBA00022917"/>
    </source>
</evidence>
<evidence type="ECO:0000256" key="4">
    <source>
        <dbReference type="ARBA" id="ARBA00022840"/>
    </source>
</evidence>
<evidence type="ECO:0000256" key="7">
    <source>
        <dbReference type="HAMAP-Rule" id="MF_00044"/>
    </source>
</evidence>
<feature type="binding site" evidence="7">
    <location>
        <position position="175"/>
    </location>
    <ligand>
        <name>L-aspartate</name>
        <dbReference type="ChEBI" id="CHEBI:29991"/>
    </ligand>
</feature>
<evidence type="ECO:0000313" key="10">
    <source>
        <dbReference type="Proteomes" id="UP001208690"/>
    </source>
</evidence>
<dbReference type="InterPro" id="IPR004524">
    <property type="entry name" value="Asp-tRNA-ligase_1"/>
</dbReference>
<dbReference type="SUPFAM" id="SSF55261">
    <property type="entry name" value="GAD domain-like"/>
    <property type="match status" value="2"/>
</dbReference>
<evidence type="ECO:0000256" key="6">
    <source>
        <dbReference type="ARBA" id="ARBA00023146"/>
    </source>
</evidence>
<feature type="binding site" evidence="7">
    <location>
        <begin position="221"/>
        <end position="223"/>
    </location>
    <ligand>
        <name>ATP</name>
        <dbReference type="ChEBI" id="CHEBI:30616"/>
    </ligand>
</feature>
<reference evidence="9 10" key="1">
    <citation type="submission" date="2022-04" db="EMBL/GenBank/DDBJ databases">
        <title>Roseobacter sp. WL0113 is a bacterium isolated from neritic sediment.</title>
        <authorList>
            <person name="Wang L."/>
            <person name="He W."/>
            <person name="Zhang D.-F."/>
        </authorList>
    </citation>
    <scope>NUCLEOTIDE SEQUENCE [LARGE SCALE GENOMIC DNA]</scope>
    <source>
        <strain evidence="9 10">WL0113</strain>
    </source>
</reference>
<evidence type="ECO:0000256" key="2">
    <source>
        <dbReference type="ARBA" id="ARBA00022598"/>
    </source>
</evidence>
<dbReference type="InterPro" id="IPR004364">
    <property type="entry name" value="Aa-tRNA-synt_II"/>
</dbReference>
<comment type="catalytic activity">
    <reaction evidence="7">
        <text>tRNA(Asx) + L-aspartate + ATP = L-aspartyl-tRNA(Asx) + AMP + diphosphate</text>
        <dbReference type="Rhea" id="RHEA:18349"/>
        <dbReference type="Rhea" id="RHEA-COMP:9710"/>
        <dbReference type="Rhea" id="RHEA-COMP:9711"/>
        <dbReference type="ChEBI" id="CHEBI:29991"/>
        <dbReference type="ChEBI" id="CHEBI:30616"/>
        <dbReference type="ChEBI" id="CHEBI:33019"/>
        <dbReference type="ChEBI" id="CHEBI:78442"/>
        <dbReference type="ChEBI" id="CHEBI:78516"/>
        <dbReference type="ChEBI" id="CHEBI:456215"/>
        <dbReference type="EC" id="6.1.1.23"/>
    </reaction>
</comment>
<name>A0ABT3BCW9_9RHOB</name>
<feature type="binding site" evidence="7">
    <location>
        <position position="568"/>
    </location>
    <ligand>
        <name>L-aspartate</name>
        <dbReference type="ChEBI" id="CHEBI:29991"/>
    </ligand>
</feature>
<proteinExistence type="inferred from homology"/>
<dbReference type="InterPro" id="IPR045864">
    <property type="entry name" value="aa-tRNA-synth_II/BPL/LPL"/>
</dbReference>
<keyword evidence="4 7" id="KW-0067">ATP-binding</keyword>
<evidence type="ECO:0000256" key="1">
    <source>
        <dbReference type="ARBA" id="ARBA00006303"/>
    </source>
</evidence>
<dbReference type="NCBIfam" id="NF001750">
    <property type="entry name" value="PRK00476.1"/>
    <property type="match status" value="1"/>
</dbReference>
<dbReference type="PANTHER" id="PTHR22594:SF5">
    <property type="entry name" value="ASPARTATE--TRNA LIGASE, MITOCHONDRIAL"/>
    <property type="match status" value="1"/>
</dbReference>
<comment type="subcellular location">
    <subcellularLocation>
        <location evidence="7">Cytoplasm</location>
    </subcellularLocation>
</comment>
<dbReference type="PANTHER" id="PTHR22594">
    <property type="entry name" value="ASPARTYL/LYSYL-TRNA SYNTHETASE"/>
    <property type="match status" value="1"/>
</dbReference>
<dbReference type="InterPro" id="IPR006195">
    <property type="entry name" value="aa-tRNA-synth_II"/>
</dbReference>
<feature type="site" description="Important for tRNA non-discrimination" evidence="7">
    <location>
        <position position="33"/>
    </location>
</feature>
<feature type="binding site" evidence="7">
    <location>
        <begin position="613"/>
        <end position="616"/>
    </location>
    <ligand>
        <name>ATP</name>
        <dbReference type="ChEBI" id="CHEBI:30616"/>
    </ligand>
</feature>
<dbReference type="EC" id="6.1.1.23" evidence="7"/>
<dbReference type="PRINTS" id="PR01042">
    <property type="entry name" value="TRNASYNTHASP"/>
</dbReference>
<dbReference type="PROSITE" id="PS50862">
    <property type="entry name" value="AA_TRNA_LIGASE_II"/>
    <property type="match status" value="1"/>
</dbReference>
<keyword evidence="3 7" id="KW-0547">Nucleotide-binding</keyword>
<keyword evidence="10" id="KW-1185">Reference proteome</keyword>
<dbReference type="InterPro" id="IPR002312">
    <property type="entry name" value="Asp/Asn-tRNA-synth_IIb"/>
</dbReference>
<dbReference type="Proteomes" id="UP001208690">
    <property type="component" value="Unassembled WGS sequence"/>
</dbReference>
<dbReference type="InterPro" id="IPR004115">
    <property type="entry name" value="GAD-like_sf"/>
</dbReference>
<dbReference type="RefSeq" id="WP_263843730.1">
    <property type="nucleotide sequence ID" value="NZ_JALIEB010000004.1"/>
</dbReference>
<feature type="region of interest" description="Aspartate" evidence="7">
    <location>
        <begin position="199"/>
        <end position="202"/>
    </location>
</feature>
<comment type="similarity">
    <text evidence="1 7">Belongs to the class-II aminoacyl-tRNA synthetase family. Type 1 subfamily.</text>
</comment>
<organism evidence="9 10">
    <name type="scientific">Roseobacter sinensis</name>
    <dbReference type="NCBI Taxonomy" id="2931391"/>
    <lineage>
        <taxon>Bacteria</taxon>
        <taxon>Pseudomonadati</taxon>
        <taxon>Pseudomonadota</taxon>
        <taxon>Alphaproteobacteria</taxon>
        <taxon>Rhodobacterales</taxon>
        <taxon>Roseobacteraceae</taxon>
        <taxon>Roseobacter</taxon>
    </lineage>
</organism>